<protein>
    <recommendedName>
        <fullName evidence="3">Four helix bundle protein</fullName>
    </recommendedName>
</protein>
<dbReference type="PANTHER" id="PTHR38471:SF2">
    <property type="entry name" value="FOUR HELIX BUNDLE PROTEIN"/>
    <property type="match status" value="1"/>
</dbReference>
<dbReference type="Pfam" id="PF05635">
    <property type="entry name" value="23S_rRNA_IVP"/>
    <property type="match status" value="1"/>
</dbReference>
<sequence>MKKGNVLESKSFAFSIRIVKLYTYLCDEKKEFCMSKQLLRSGTSIGANIAESTQAESDLDFIHKLAIAQKECSESMYWLRLLEATDYLNSRESGSLLADCTELIKLLTSIIKTKKKQIVEKNNH</sequence>
<dbReference type="PIRSF" id="PIRSF035652">
    <property type="entry name" value="CHP02436"/>
    <property type="match status" value="1"/>
</dbReference>
<dbReference type="AlphaFoldDB" id="A0A1D3UCZ3"/>
<dbReference type="EMBL" id="FMMM01000014">
    <property type="protein sequence ID" value="SCQ17918.1"/>
    <property type="molecule type" value="Genomic_DNA"/>
</dbReference>
<dbReference type="OMA" id="MVREAEH"/>
<reference evidence="1 2" key="1">
    <citation type="submission" date="2016-09" db="EMBL/GenBank/DDBJ databases">
        <authorList>
            <person name="Capua I."/>
            <person name="De Benedictis P."/>
            <person name="Joannis T."/>
            <person name="Lombin L.H."/>
            <person name="Cattoli G."/>
        </authorList>
    </citation>
    <scope>NUCLEOTIDE SEQUENCE [LARGE SCALE GENOMIC DNA]</scope>
    <source>
        <strain evidence="1 2">UB20</strain>
    </source>
</reference>
<name>A0A1D3UCZ3_TANFO</name>
<dbReference type="SUPFAM" id="SSF158446">
    <property type="entry name" value="IVS-encoded protein-like"/>
    <property type="match status" value="1"/>
</dbReference>
<dbReference type="PANTHER" id="PTHR38471">
    <property type="entry name" value="FOUR HELIX BUNDLE PROTEIN"/>
    <property type="match status" value="1"/>
</dbReference>
<evidence type="ECO:0000313" key="1">
    <source>
        <dbReference type="EMBL" id="SCQ17918.1"/>
    </source>
</evidence>
<dbReference type="GeneID" id="34757608"/>
<proteinExistence type="predicted"/>
<dbReference type="Gene3D" id="1.20.1440.60">
    <property type="entry name" value="23S rRNA-intervening sequence"/>
    <property type="match status" value="1"/>
</dbReference>
<evidence type="ECO:0000313" key="2">
    <source>
        <dbReference type="Proteomes" id="UP000182057"/>
    </source>
</evidence>
<dbReference type="Proteomes" id="UP000182057">
    <property type="component" value="Unassembled WGS sequence"/>
</dbReference>
<dbReference type="RefSeq" id="WP_014223665.1">
    <property type="nucleotide sequence ID" value="NZ_CAJPTF010000006.1"/>
</dbReference>
<evidence type="ECO:0008006" key="3">
    <source>
        <dbReference type="Google" id="ProtNLM"/>
    </source>
</evidence>
<dbReference type="NCBIfam" id="TIGR02436">
    <property type="entry name" value="four helix bundle protein"/>
    <property type="match status" value="1"/>
</dbReference>
<organism evidence="1 2">
    <name type="scientific">Tannerella forsythia</name>
    <name type="common">Bacteroides forsythus</name>
    <dbReference type="NCBI Taxonomy" id="28112"/>
    <lineage>
        <taxon>Bacteria</taxon>
        <taxon>Pseudomonadati</taxon>
        <taxon>Bacteroidota</taxon>
        <taxon>Bacteroidia</taxon>
        <taxon>Bacteroidales</taxon>
        <taxon>Tannerellaceae</taxon>
        <taxon>Tannerella</taxon>
    </lineage>
</organism>
<gene>
    <name evidence="1" type="ORF">TFUB20_00166</name>
</gene>
<accession>A0A1D3UCZ3</accession>
<dbReference type="InterPro" id="IPR012657">
    <property type="entry name" value="23S_rRNA-intervening_sequence"/>
</dbReference>
<dbReference type="InterPro" id="IPR036583">
    <property type="entry name" value="23S_rRNA_IVS_sf"/>
</dbReference>